<gene>
    <name evidence="4" type="ORF">SAMN05660293_01667</name>
</gene>
<dbReference type="GO" id="GO:0016747">
    <property type="term" value="F:acyltransferase activity, transferring groups other than amino-acyl groups"/>
    <property type="evidence" value="ECO:0007669"/>
    <property type="project" value="InterPro"/>
</dbReference>
<evidence type="ECO:0000256" key="1">
    <source>
        <dbReference type="ARBA" id="ARBA00022679"/>
    </source>
</evidence>
<dbReference type="CDD" id="cd04301">
    <property type="entry name" value="NAT_SF"/>
    <property type="match status" value="1"/>
</dbReference>
<dbReference type="PANTHER" id="PTHR43877">
    <property type="entry name" value="AMINOALKYLPHOSPHONATE N-ACETYLTRANSFERASE-RELATED-RELATED"/>
    <property type="match status" value="1"/>
</dbReference>
<evidence type="ECO:0000259" key="3">
    <source>
        <dbReference type="PROSITE" id="PS51186"/>
    </source>
</evidence>
<name>A0A1T5DJ64_9BACT</name>
<dbReference type="InterPro" id="IPR050832">
    <property type="entry name" value="Bact_Acetyltransf"/>
</dbReference>
<dbReference type="RefSeq" id="WP_082215269.1">
    <property type="nucleotide sequence ID" value="NZ_FUZA01000002.1"/>
</dbReference>
<proteinExistence type="predicted"/>
<dbReference type="Gene3D" id="3.40.630.30">
    <property type="match status" value="1"/>
</dbReference>
<reference evidence="5" key="1">
    <citation type="submission" date="2017-02" db="EMBL/GenBank/DDBJ databases">
        <authorList>
            <person name="Varghese N."/>
            <person name="Submissions S."/>
        </authorList>
    </citation>
    <scope>NUCLEOTIDE SEQUENCE [LARGE SCALE GENOMIC DNA]</scope>
    <source>
        <strain evidence="5">DSM 22270</strain>
    </source>
</reference>
<feature type="domain" description="N-acetyltransferase" evidence="3">
    <location>
        <begin position="3"/>
        <end position="150"/>
    </location>
</feature>
<dbReference type="AlphaFoldDB" id="A0A1T5DJ64"/>
<keyword evidence="2" id="KW-0012">Acyltransferase</keyword>
<dbReference type="InterPro" id="IPR016181">
    <property type="entry name" value="Acyl_CoA_acyltransferase"/>
</dbReference>
<evidence type="ECO:0000313" key="4">
    <source>
        <dbReference type="EMBL" id="SKB71788.1"/>
    </source>
</evidence>
<dbReference type="EMBL" id="FUZA01000002">
    <property type="protein sequence ID" value="SKB71788.1"/>
    <property type="molecule type" value="Genomic_DNA"/>
</dbReference>
<sequence length="150" mass="16702">MIQLLRTNSEHSDFIALVRALDAYLAVTDGDEHAFYNQYNKIDMIKHVVLAYENDVAIGCGAIKAFGDDAMEVKRMFVAEAGRNKGVASTLLKELEIWAAELGFQRCVLETGKRQAEAIALYKKNGYQIIENYGQYIGVANSVCFEKVIG</sequence>
<dbReference type="PROSITE" id="PS51186">
    <property type="entry name" value="GNAT"/>
    <property type="match status" value="1"/>
</dbReference>
<keyword evidence="1 4" id="KW-0808">Transferase</keyword>
<dbReference type="Pfam" id="PF00583">
    <property type="entry name" value="Acetyltransf_1"/>
    <property type="match status" value="1"/>
</dbReference>
<keyword evidence="5" id="KW-1185">Reference proteome</keyword>
<evidence type="ECO:0000256" key="2">
    <source>
        <dbReference type="ARBA" id="ARBA00023315"/>
    </source>
</evidence>
<dbReference type="InterPro" id="IPR000182">
    <property type="entry name" value="GNAT_dom"/>
</dbReference>
<organism evidence="4 5">
    <name type="scientific">Dyadobacter psychrophilus</name>
    <dbReference type="NCBI Taxonomy" id="651661"/>
    <lineage>
        <taxon>Bacteria</taxon>
        <taxon>Pseudomonadati</taxon>
        <taxon>Bacteroidota</taxon>
        <taxon>Cytophagia</taxon>
        <taxon>Cytophagales</taxon>
        <taxon>Spirosomataceae</taxon>
        <taxon>Dyadobacter</taxon>
    </lineage>
</organism>
<dbReference type="Proteomes" id="UP000190897">
    <property type="component" value="Unassembled WGS sequence"/>
</dbReference>
<accession>A0A1T5DJ64</accession>
<dbReference type="OrthoDB" id="9803233at2"/>
<dbReference type="STRING" id="651661.SAMN05660293_01667"/>
<evidence type="ECO:0000313" key="5">
    <source>
        <dbReference type="Proteomes" id="UP000190897"/>
    </source>
</evidence>
<dbReference type="SUPFAM" id="SSF55729">
    <property type="entry name" value="Acyl-CoA N-acyltransferases (Nat)"/>
    <property type="match status" value="1"/>
</dbReference>
<protein>
    <submittedName>
        <fullName evidence="4">Acetyltransferase (GNAT) family protein</fullName>
    </submittedName>
</protein>
<dbReference type="PANTHER" id="PTHR43877:SF2">
    <property type="entry name" value="AMINOALKYLPHOSPHONATE N-ACETYLTRANSFERASE-RELATED"/>
    <property type="match status" value="1"/>
</dbReference>